<evidence type="ECO:0000313" key="2">
    <source>
        <dbReference type="Proteomes" id="UP000076154"/>
    </source>
</evidence>
<proteinExistence type="predicted"/>
<sequence>MTRTTINMPETTSSPAFKFAGFDRTLARLLDEGHMLPQSSHVQDAILEHSKGQPPVKVRYCGDYGA</sequence>
<dbReference type="EMBL" id="LUEZ02000013">
    <property type="protein sequence ID" value="RDB27998.1"/>
    <property type="molecule type" value="Genomic_DNA"/>
</dbReference>
<name>A0A369K219_HYPMA</name>
<comment type="caution">
    <text evidence="1">The sequence shown here is derived from an EMBL/GenBank/DDBJ whole genome shotgun (WGS) entry which is preliminary data.</text>
</comment>
<dbReference type="OrthoDB" id="3070325at2759"/>
<reference evidence="1" key="1">
    <citation type="submission" date="2018-04" db="EMBL/GenBank/DDBJ databases">
        <title>Whole genome sequencing of Hypsizygus marmoreus.</title>
        <authorList>
            <person name="Choi I.-G."/>
            <person name="Min B."/>
            <person name="Kim J.-G."/>
            <person name="Kim S."/>
            <person name="Oh Y.-L."/>
            <person name="Kong W.-S."/>
            <person name="Park H."/>
            <person name="Jeong J."/>
            <person name="Song E.-S."/>
        </authorList>
    </citation>
    <scope>NUCLEOTIDE SEQUENCE [LARGE SCALE GENOMIC DNA]</scope>
    <source>
        <strain evidence="1">51987-8</strain>
    </source>
</reference>
<keyword evidence="2" id="KW-1185">Reference proteome</keyword>
<dbReference type="InParanoid" id="A0A369K219"/>
<accession>A0A369K219</accession>
<evidence type="ECO:0000313" key="1">
    <source>
        <dbReference type="EMBL" id="RDB27998.1"/>
    </source>
</evidence>
<dbReference type="Proteomes" id="UP000076154">
    <property type="component" value="Unassembled WGS sequence"/>
</dbReference>
<protein>
    <submittedName>
        <fullName evidence="1">Uncharacterized protein</fullName>
    </submittedName>
</protein>
<organism evidence="1 2">
    <name type="scientific">Hypsizygus marmoreus</name>
    <name type="common">White beech mushroom</name>
    <name type="synonym">Agaricus marmoreus</name>
    <dbReference type="NCBI Taxonomy" id="39966"/>
    <lineage>
        <taxon>Eukaryota</taxon>
        <taxon>Fungi</taxon>
        <taxon>Dikarya</taxon>
        <taxon>Basidiomycota</taxon>
        <taxon>Agaricomycotina</taxon>
        <taxon>Agaricomycetes</taxon>
        <taxon>Agaricomycetidae</taxon>
        <taxon>Agaricales</taxon>
        <taxon>Tricholomatineae</taxon>
        <taxon>Lyophyllaceae</taxon>
        <taxon>Hypsizygus</taxon>
    </lineage>
</organism>
<gene>
    <name evidence="1" type="ORF">Hypma_002098</name>
</gene>
<dbReference type="AlphaFoldDB" id="A0A369K219"/>